<comment type="caution">
    <text evidence="2">The sequence shown here is derived from an EMBL/GenBank/DDBJ whole genome shotgun (WGS) entry which is preliminary data.</text>
</comment>
<reference evidence="2 3" key="1">
    <citation type="journal article" date="2024" name="Plant J.">
        <title>Genome sequences and population genomics reveal climatic adaptation and genomic divergence between two closely related sweetgum species.</title>
        <authorList>
            <person name="Xu W.Q."/>
            <person name="Ren C.Q."/>
            <person name="Zhang X.Y."/>
            <person name="Comes H.P."/>
            <person name="Liu X.H."/>
            <person name="Li Y.G."/>
            <person name="Kettle C.J."/>
            <person name="Jalonen R."/>
            <person name="Gaisberger H."/>
            <person name="Ma Y.Z."/>
            <person name="Qiu Y.X."/>
        </authorList>
    </citation>
    <scope>NUCLEOTIDE SEQUENCE [LARGE SCALE GENOMIC DNA]</scope>
    <source>
        <strain evidence="2">Hangzhou</strain>
    </source>
</reference>
<name>A0AAP0X129_LIQFO</name>
<dbReference type="Proteomes" id="UP001415857">
    <property type="component" value="Unassembled WGS sequence"/>
</dbReference>
<sequence>MLPRPAPEGLDQVLPPSALEGGDQVPPPLAVASSVGHPPYGPATSVHGISGTTLLGQDVPPIHRILPPASPEVLDQMLPPPAIASSAGPSLLDPATSVQRNPSSFDNGIPDTTLPLEQLHPVDRDSTAGRMLRITKELMRTAILDPALSALANFLLKALVDENIERAYCIVFMAAILLLLRKYSI</sequence>
<keyword evidence="3" id="KW-1185">Reference proteome</keyword>
<dbReference type="AlphaFoldDB" id="A0AAP0X129"/>
<evidence type="ECO:0000313" key="2">
    <source>
        <dbReference type="EMBL" id="KAK9288669.1"/>
    </source>
</evidence>
<evidence type="ECO:0000313" key="3">
    <source>
        <dbReference type="Proteomes" id="UP001415857"/>
    </source>
</evidence>
<protein>
    <submittedName>
        <fullName evidence="2">Uncharacterized protein</fullName>
    </submittedName>
</protein>
<feature type="compositionally biased region" description="Polar residues" evidence="1">
    <location>
        <begin position="96"/>
        <end position="106"/>
    </location>
</feature>
<gene>
    <name evidence="2" type="ORF">L1049_017130</name>
</gene>
<organism evidence="2 3">
    <name type="scientific">Liquidambar formosana</name>
    <name type="common">Formosan gum</name>
    <dbReference type="NCBI Taxonomy" id="63359"/>
    <lineage>
        <taxon>Eukaryota</taxon>
        <taxon>Viridiplantae</taxon>
        <taxon>Streptophyta</taxon>
        <taxon>Embryophyta</taxon>
        <taxon>Tracheophyta</taxon>
        <taxon>Spermatophyta</taxon>
        <taxon>Magnoliopsida</taxon>
        <taxon>eudicotyledons</taxon>
        <taxon>Gunneridae</taxon>
        <taxon>Pentapetalae</taxon>
        <taxon>Saxifragales</taxon>
        <taxon>Altingiaceae</taxon>
        <taxon>Liquidambar</taxon>
    </lineage>
</organism>
<feature type="region of interest" description="Disordered" evidence="1">
    <location>
        <begin position="85"/>
        <end position="116"/>
    </location>
</feature>
<evidence type="ECO:0000256" key="1">
    <source>
        <dbReference type="SAM" id="MobiDB-lite"/>
    </source>
</evidence>
<dbReference type="EMBL" id="JBBPBK010000003">
    <property type="protein sequence ID" value="KAK9288669.1"/>
    <property type="molecule type" value="Genomic_DNA"/>
</dbReference>
<feature type="region of interest" description="Disordered" evidence="1">
    <location>
        <begin position="1"/>
        <end position="37"/>
    </location>
</feature>
<proteinExistence type="predicted"/>
<accession>A0AAP0X129</accession>